<name>A0A4R5DRT5_9BACT</name>
<evidence type="ECO:0000313" key="3">
    <source>
        <dbReference type="EMBL" id="TDE14771.1"/>
    </source>
</evidence>
<feature type="domain" description="MobA/VirD2-like nuclease" evidence="2">
    <location>
        <begin position="17"/>
        <end position="151"/>
    </location>
</feature>
<dbReference type="InterPro" id="IPR005094">
    <property type="entry name" value="Endonuclease_MobA/VirD2"/>
</dbReference>
<dbReference type="EMBL" id="SMFL01000005">
    <property type="protein sequence ID" value="TDE14771.1"/>
    <property type="molecule type" value="Genomic_DNA"/>
</dbReference>
<feature type="region of interest" description="Disordered" evidence="1">
    <location>
        <begin position="383"/>
        <end position="432"/>
    </location>
</feature>
<feature type="region of interest" description="Disordered" evidence="1">
    <location>
        <begin position="356"/>
        <end position="375"/>
    </location>
</feature>
<dbReference type="OrthoDB" id="915634at2"/>
<dbReference type="Proteomes" id="UP000294850">
    <property type="component" value="Unassembled WGS sequence"/>
</dbReference>
<accession>A0A4R5DRT5</accession>
<evidence type="ECO:0000256" key="1">
    <source>
        <dbReference type="SAM" id="MobiDB-lite"/>
    </source>
</evidence>
<evidence type="ECO:0000259" key="2">
    <source>
        <dbReference type="Pfam" id="PF03432"/>
    </source>
</evidence>
<dbReference type="AlphaFoldDB" id="A0A4R5DRT5"/>
<feature type="compositionally biased region" description="Basic residues" evidence="1">
    <location>
        <begin position="416"/>
        <end position="426"/>
    </location>
</feature>
<dbReference type="Pfam" id="PF03432">
    <property type="entry name" value="Relaxase"/>
    <property type="match status" value="1"/>
</dbReference>
<protein>
    <submittedName>
        <fullName evidence="3">Relaxase</fullName>
    </submittedName>
</protein>
<reference evidence="3 4" key="1">
    <citation type="submission" date="2019-03" db="EMBL/GenBank/DDBJ databases">
        <title>Dyadobacter AR-3-6 sp. nov., isolated from arctic soil.</title>
        <authorList>
            <person name="Chaudhary D.K."/>
        </authorList>
    </citation>
    <scope>NUCLEOTIDE SEQUENCE [LARGE SCALE GENOMIC DNA]</scope>
    <source>
        <strain evidence="3 4">AR-3-6</strain>
    </source>
</reference>
<keyword evidence="4" id="KW-1185">Reference proteome</keyword>
<gene>
    <name evidence="3" type="ORF">E0F88_16425</name>
</gene>
<dbReference type="RefSeq" id="WP_131959355.1">
    <property type="nucleotide sequence ID" value="NZ_SMFL01000005.1"/>
</dbReference>
<sequence>MVAIIKTGYSIQRSFYYNENKIAQGDAQCIMAANYPKDLTDLNQMQRLNMLLKTAALNENVKRNSVHISLNFDPSEKLNKDQLTQIAGVYMDKIGFKDQPYLVYEHYDAGHPHIHIVSVKVRPDGSRIETNNIGRNESEKARKQIEIDFGLVKAEVHKRQFFELKPVNVSKAQYGKSQTKQAISNVLNTVLNSYKYTSTAELNAVLRQYNVLADTGSKDSRINKNSGLVYRILDERGRPVGVPIKASDFHFNPGLKYLSERFALNETARQPHKARVKNAIDLALMGTSKPDVKGLASALDKQGIKMVLRQNESGIIYGITYVDYRTKSVFNGSSLGKQYSANAVQERCRPVVLTQAPHQEKAQQQANRKADHESEFFKRKDQVASFEPDSGGSNGQNEMLDSLLDPVKDGSALPFARRRKKKRKQKNISNHL</sequence>
<organism evidence="3 4">
    <name type="scientific">Dyadobacter psychrotolerans</name>
    <dbReference type="NCBI Taxonomy" id="2541721"/>
    <lineage>
        <taxon>Bacteria</taxon>
        <taxon>Pseudomonadati</taxon>
        <taxon>Bacteroidota</taxon>
        <taxon>Cytophagia</taxon>
        <taxon>Cytophagales</taxon>
        <taxon>Spirosomataceae</taxon>
        <taxon>Dyadobacter</taxon>
    </lineage>
</organism>
<comment type="caution">
    <text evidence="3">The sequence shown here is derived from an EMBL/GenBank/DDBJ whole genome shotgun (WGS) entry which is preliminary data.</text>
</comment>
<proteinExistence type="predicted"/>
<evidence type="ECO:0000313" key="4">
    <source>
        <dbReference type="Proteomes" id="UP000294850"/>
    </source>
</evidence>